<evidence type="ECO:0000313" key="2">
    <source>
        <dbReference type="Proteomes" id="UP001162060"/>
    </source>
</evidence>
<evidence type="ECO:0000313" key="1">
    <source>
        <dbReference type="EMBL" id="CAK7929971.1"/>
    </source>
</evidence>
<protein>
    <submittedName>
        <fullName evidence="1">Uncharacterized protein</fullName>
    </submittedName>
</protein>
<sequence>MIWNEDCVFVIWNEDGRGVFMNWKDGSGMWIVFIN</sequence>
<proteinExistence type="predicted"/>
<organism evidence="1 2">
    <name type="scientific">Peronospora matthiolae</name>
    <dbReference type="NCBI Taxonomy" id="2874970"/>
    <lineage>
        <taxon>Eukaryota</taxon>
        <taxon>Sar</taxon>
        <taxon>Stramenopiles</taxon>
        <taxon>Oomycota</taxon>
        <taxon>Peronosporomycetes</taxon>
        <taxon>Peronosporales</taxon>
        <taxon>Peronosporaceae</taxon>
        <taxon>Peronospora</taxon>
    </lineage>
</organism>
<dbReference type="EMBL" id="CAKLBY020000156">
    <property type="protein sequence ID" value="CAK7929971.1"/>
    <property type="molecule type" value="Genomic_DNA"/>
</dbReference>
<dbReference type="AlphaFoldDB" id="A0AAV1U5P5"/>
<accession>A0AAV1U5P5</accession>
<comment type="caution">
    <text evidence="1">The sequence shown here is derived from an EMBL/GenBank/DDBJ whole genome shotgun (WGS) entry which is preliminary data.</text>
</comment>
<name>A0AAV1U5P5_9STRA</name>
<dbReference type="Proteomes" id="UP001162060">
    <property type="component" value="Unassembled WGS sequence"/>
</dbReference>
<gene>
    <name evidence="1" type="ORF">PM001_LOCUS15121</name>
</gene>
<reference evidence="1" key="1">
    <citation type="submission" date="2024-01" db="EMBL/GenBank/DDBJ databases">
        <authorList>
            <person name="Webb A."/>
        </authorList>
    </citation>
    <scope>NUCLEOTIDE SEQUENCE</scope>
    <source>
        <strain evidence="1">Pm1</strain>
    </source>
</reference>